<dbReference type="WBParaSite" id="nRc.2.0.1.t40581-RA">
    <property type="protein sequence ID" value="nRc.2.0.1.t40581-RA"/>
    <property type="gene ID" value="nRc.2.0.1.g40581"/>
</dbReference>
<dbReference type="PANTHER" id="PTHR11359:SF0">
    <property type="entry name" value="AMP DEAMINASE"/>
    <property type="match status" value="1"/>
</dbReference>
<protein>
    <submittedName>
        <fullName evidence="3">DDE Tnp4 domain-containing protein</fullName>
    </submittedName>
</protein>
<dbReference type="GO" id="GO:0046033">
    <property type="term" value="P:AMP metabolic process"/>
    <property type="evidence" value="ECO:0007669"/>
    <property type="project" value="TreeGrafter"/>
</dbReference>
<evidence type="ECO:0000313" key="2">
    <source>
        <dbReference type="Proteomes" id="UP000887565"/>
    </source>
</evidence>
<dbReference type="SUPFAM" id="SSF51556">
    <property type="entry name" value="Metallo-dependent hydrolases"/>
    <property type="match status" value="1"/>
</dbReference>
<comment type="similarity">
    <text evidence="1">Belongs to the metallo-dependent hydrolases superfamily. Adenosine and AMP deaminases family.</text>
</comment>
<dbReference type="InterPro" id="IPR032466">
    <property type="entry name" value="Metal_Hydrolase"/>
</dbReference>
<name>A0A915KP67_ROMCU</name>
<dbReference type="GO" id="GO:0003876">
    <property type="term" value="F:AMP deaminase activity"/>
    <property type="evidence" value="ECO:0007669"/>
    <property type="project" value="InterPro"/>
</dbReference>
<dbReference type="Gene3D" id="3.20.20.140">
    <property type="entry name" value="Metal-dependent hydrolases"/>
    <property type="match status" value="1"/>
</dbReference>
<dbReference type="GO" id="GO:0032264">
    <property type="term" value="P:IMP salvage"/>
    <property type="evidence" value="ECO:0007669"/>
    <property type="project" value="InterPro"/>
</dbReference>
<organism evidence="2 3">
    <name type="scientific">Romanomermis culicivorax</name>
    <name type="common">Nematode worm</name>
    <dbReference type="NCBI Taxonomy" id="13658"/>
    <lineage>
        <taxon>Eukaryota</taxon>
        <taxon>Metazoa</taxon>
        <taxon>Ecdysozoa</taxon>
        <taxon>Nematoda</taxon>
        <taxon>Enoplea</taxon>
        <taxon>Dorylaimia</taxon>
        <taxon>Mermithida</taxon>
        <taxon>Mermithoidea</taxon>
        <taxon>Mermithidae</taxon>
        <taxon>Romanomermis</taxon>
    </lineage>
</organism>
<dbReference type="Proteomes" id="UP000887565">
    <property type="component" value="Unplaced"/>
</dbReference>
<sequence length="164" mass="18651">MKNHWLGINYSEKSVLGNDIRRTNVPDIRISYRFETLVDELCTLFYASHLAKQGENPTSASVANKPGIPTVIRCIDGTHIPRAPSEDEEQYVNQQCIPSINCMMAAGYPLKEWLIPGIINPQKIAKTNFNRAHRWTRHLVENAFGILKMGFAANTNWALYQNLH</sequence>
<dbReference type="Pfam" id="PF19326">
    <property type="entry name" value="AMP_deaminase"/>
    <property type="match status" value="1"/>
</dbReference>
<dbReference type="PANTHER" id="PTHR11359">
    <property type="entry name" value="AMP DEAMINASE"/>
    <property type="match status" value="1"/>
</dbReference>
<evidence type="ECO:0000313" key="3">
    <source>
        <dbReference type="WBParaSite" id="nRc.2.0.1.t40581-RA"/>
    </source>
</evidence>
<dbReference type="InterPro" id="IPR006329">
    <property type="entry name" value="AMPD"/>
</dbReference>
<dbReference type="AlphaFoldDB" id="A0A915KP67"/>
<accession>A0A915KP67</accession>
<dbReference type="GO" id="GO:0005829">
    <property type="term" value="C:cytosol"/>
    <property type="evidence" value="ECO:0007669"/>
    <property type="project" value="TreeGrafter"/>
</dbReference>
<keyword evidence="2" id="KW-1185">Reference proteome</keyword>
<evidence type="ECO:0000256" key="1">
    <source>
        <dbReference type="ARBA" id="ARBA00006676"/>
    </source>
</evidence>
<proteinExistence type="inferred from homology"/>
<reference evidence="3" key="1">
    <citation type="submission" date="2022-11" db="UniProtKB">
        <authorList>
            <consortium name="WormBaseParasite"/>
        </authorList>
    </citation>
    <scope>IDENTIFICATION</scope>
</reference>